<evidence type="ECO:0000313" key="1">
    <source>
        <dbReference type="EMBL" id="NTC27785.1"/>
    </source>
</evidence>
<dbReference type="Pfam" id="PF06169">
    <property type="entry name" value="DUF982"/>
    <property type="match status" value="1"/>
</dbReference>
<comment type="caution">
    <text evidence="1">The sequence shown here is derived from an EMBL/GenBank/DDBJ whole genome shotgun (WGS) entry which is preliminary data.</text>
</comment>
<dbReference type="AlphaFoldDB" id="A0A9Q5DKR8"/>
<dbReference type="EMBL" id="JAAMAY010000006">
    <property type="protein sequence ID" value="NTC27785.1"/>
    <property type="molecule type" value="Genomic_DNA"/>
</dbReference>
<organism evidence="1 2">
    <name type="scientific">Agrobacterium tumefaciens</name>
    <dbReference type="NCBI Taxonomy" id="358"/>
    <lineage>
        <taxon>Bacteria</taxon>
        <taxon>Pseudomonadati</taxon>
        <taxon>Pseudomonadota</taxon>
        <taxon>Alphaproteobacteria</taxon>
        <taxon>Hyphomicrobiales</taxon>
        <taxon>Rhizobiaceae</taxon>
        <taxon>Rhizobium/Agrobacterium group</taxon>
        <taxon>Agrobacterium</taxon>
        <taxon>Agrobacterium tumefaciens complex</taxon>
    </lineage>
</organism>
<reference evidence="1" key="1">
    <citation type="journal article" date="2020" name="Science">
        <title>Unexpected conservation and global transmission of agrobacterial virulence plasmids.</title>
        <authorList>
            <person name="Weisberg A.J."/>
            <person name="Davis E.W. 2nd"/>
            <person name="Tabima J."/>
            <person name="Belcher M.S."/>
            <person name="Miller M."/>
            <person name="Kuo C.H."/>
            <person name="Loper J.E."/>
            <person name="Grunwald N.J."/>
            <person name="Putnam M.L."/>
            <person name="Chang J.H."/>
        </authorList>
    </citation>
    <scope>NUCLEOTIDE SEQUENCE</scope>
    <source>
        <strain evidence="1">17-1853-1a</strain>
    </source>
</reference>
<protein>
    <submittedName>
        <fullName evidence="1">DUF982 domain-containing protein</fullName>
    </submittedName>
</protein>
<evidence type="ECO:0000313" key="2">
    <source>
        <dbReference type="Proteomes" id="UP000702952"/>
    </source>
</evidence>
<proteinExistence type="predicted"/>
<gene>
    <name evidence="1" type="ORF">G6M46_06345</name>
</gene>
<dbReference type="Gene3D" id="6.10.250.730">
    <property type="match status" value="1"/>
</dbReference>
<name>A0A9Q5DKR8_AGRTU</name>
<dbReference type="Proteomes" id="UP000702952">
    <property type="component" value="Unassembled WGS sequence"/>
</dbReference>
<dbReference type="RefSeq" id="WP_065660350.1">
    <property type="nucleotide sequence ID" value="NZ_CP048523.1"/>
</dbReference>
<accession>A0A9Q5DKR8</accession>
<sequence>MEPGRWYSTVKIELGGQKRIYTRISSTRGAASYLLDQWPGSRDKSYKEAVVSCTKALKGLVNDEVAFSSFIHAASTSGLSYVSTQQGSPDEFEQDIRNALRQSILSDFGKMLFVDRQRE</sequence>
<dbReference type="InterPro" id="IPR010385">
    <property type="entry name" value="DUF982"/>
</dbReference>